<evidence type="ECO:0000313" key="2">
    <source>
        <dbReference type="EMBL" id="KJH52567.1"/>
    </source>
</evidence>
<reference evidence="2 3" key="1">
    <citation type="submission" date="2013-11" db="EMBL/GenBank/DDBJ databases">
        <title>Draft genome of the bovine lungworm Dictyocaulus viviparus.</title>
        <authorList>
            <person name="Mitreva M."/>
        </authorList>
    </citation>
    <scope>NUCLEOTIDE SEQUENCE [LARGE SCALE GENOMIC DNA]</scope>
    <source>
        <strain evidence="2 3">HannoverDv2000</strain>
    </source>
</reference>
<dbReference type="PROSITE" id="PS51910">
    <property type="entry name" value="GH18_2"/>
    <property type="match status" value="1"/>
</dbReference>
<dbReference type="Gene3D" id="3.20.20.80">
    <property type="entry name" value="Glycosidases"/>
    <property type="match status" value="1"/>
</dbReference>
<dbReference type="PANTHER" id="PTHR11177">
    <property type="entry name" value="CHITINASE"/>
    <property type="match status" value="1"/>
</dbReference>
<dbReference type="SUPFAM" id="SSF51445">
    <property type="entry name" value="(Trans)glycosidases"/>
    <property type="match status" value="1"/>
</dbReference>
<protein>
    <recommendedName>
        <fullName evidence="1">GH18 domain-containing protein</fullName>
    </recommendedName>
</protein>
<proteinExistence type="predicted"/>
<dbReference type="GO" id="GO:0008061">
    <property type="term" value="F:chitin binding"/>
    <property type="evidence" value="ECO:0007669"/>
    <property type="project" value="TreeGrafter"/>
</dbReference>
<sequence length="211" mass="24349">MQMSSLATMSYEYLMRYVDFVQVMNYDFHIFSYFHPFVGFNAPLKKMRSEVGLVGLMNSIFGIPTYGRGFRLVNWRLNRPYSLATGTVDDLTSYSQACKLIEEHSIYTYVWNEQAASPYIYGTDKLWLSFEDIRSVEAKAKYAQTLLIAGVMIFDIGSDDVYDICGNGKYPLLRAIHEQVNCVESSARFLIRSNTWQTRHVGPHSQPHCRE</sequence>
<feature type="domain" description="GH18" evidence="1">
    <location>
        <begin position="1"/>
        <end position="183"/>
    </location>
</feature>
<dbReference type="GO" id="GO:0004568">
    <property type="term" value="F:chitinase activity"/>
    <property type="evidence" value="ECO:0007669"/>
    <property type="project" value="TreeGrafter"/>
</dbReference>
<dbReference type="SUPFAM" id="SSF54556">
    <property type="entry name" value="Chitinase insertion domain"/>
    <property type="match status" value="1"/>
</dbReference>
<dbReference type="GO" id="GO:0005576">
    <property type="term" value="C:extracellular region"/>
    <property type="evidence" value="ECO:0007669"/>
    <property type="project" value="TreeGrafter"/>
</dbReference>
<name>A0A0D8Y8M5_DICVI</name>
<evidence type="ECO:0000313" key="3">
    <source>
        <dbReference type="Proteomes" id="UP000053766"/>
    </source>
</evidence>
<dbReference type="GO" id="GO:0006032">
    <property type="term" value="P:chitin catabolic process"/>
    <property type="evidence" value="ECO:0007669"/>
    <property type="project" value="TreeGrafter"/>
</dbReference>
<dbReference type="Gene3D" id="3.10.50.10">
    <property type="match status" value="1"/>
</dbReference>
<dbReference type="EMBL" id="KN716163">
    <property type="protein sequence ID" value="KJH52567.1"/>
    <property type="molecule type" value="Genomic_DNA"/>
</dbReference>
<dbReference type="InterPro" id="IPR017853">
    <property type="entry name" value="GH"/>
</dbReference>
<accession>A0A0D8Y8M5</accession>
<dbReference type="STRING" id="29172.A0A0D8Y8M5"/>
<dbReference type="InterPro" id="IPR001223">
    <property type="entry name" value="Glyco_hydro18_cat"/>
</dbReference>
<dbReference type="GO" id="GO:0005975">
    <property type="term" value="P:carbohydrate metabolic process"/>
    <property type="evidence" value="ECO:0007669"/>
    <property type="project" value="InterPro"/>
</dbReference>
<evidence type="ECO:0000259" key="1">
    <source>
        <dbReference type="PROSITE" id="PS51910"/>
    </source>
</evidence>
<reference evidence="3" key="2">
    <citation type="journal article" date="2016" name="Sci. Rep.">
        <title>Dictyocaulus viviparus genome, variome and transcriptome elucidate lungworm biology and support future intervention.</title>
        <authorList>
            <person name="McNulty S.N."/>
            <person name="Strube C."/>
            <person name="Rosa B.A."/>
            <person name="Martin J.C."/>
            <person name="Tyagi R."/>
            <person name="Choi Y.J."/>
            <person name="Wang Q."/>
            <person name="Hallsworth Pepin K."/>
            <person name="Zhang X."/>
            <person name="Ozersky P."/>
            <person name="Wilson R.K."/>
            <person name="Sternberg P.W."/>
            <person name="Gasser R.B."/>
            <person name="Mitreva M."/>
        </authorList>
    </citation>
    <scope>NUCLEOTIDE SEQUENCE [LARGE SCALE GENOMIC DNA]</scope>
    <source>
        <strain evidence="3">HannoverDv2000</strain>
    </source>
</reference>
<gene>
    <name evidence="2" type="ORF">DICVIV_01277</name>
</gene>
<dbReference type="PANTHER" id="PTHR11177:SF317">
    <property type="entry name" value="CHITINASE 12-RELATED"/>
    <property type="match status" value="1"/>
</dbReference>
<dbReference type="Proteomes" id="UP000053766">
    <property type="component" value="Unassembled WGS sequence"/>
</dbReference>
<dbReference type="OrthoDB" id="73875at2759"/>
<dbReference type="InterPro" id="IPR029070">
    <property type="entry name" value="Chitinase_insertion_sf"/>
</dbReference>
<dbReference type="Pfam" id="PF00704">
    <property type="entry name" value="Glyco_hydro_18"/>
    <property type="match status" value="1"/>
</dbReference>
<organism evidence="2 3">
    <name type="scientific">Dictyocaulus viviparus</name>
    <name type="common">Bovine lungworm</name>
    <dbReference type="NCBI Taxonomy" id="29172"/>
    <lineage>
        <taxon>Eukaryota</taxon>
        <taxon>Metazoa</taxon>
        <taxon>Ecdysozoa</taxon>
        <taxon>Nematoda</taxon>
        <taxon>Chromadorea</taxon>
        <taxon>Rhabditida</taxon>
        <taxon>Rhabditina</taxon>
        <taxon>Rhabditomorpha</taxon>
        <taxon>Strongyloidea</taxon>
        <taxon>Metastrongylidae</taxon>
        <taxon>Dictyocaulus</taxon>
    </lineage>
</organism>
<keyword evidence="3" id="KW-1185">Reference proteome</keyword>
<dbReference type="AlphaFoldDB" id="A0A0D8Y8M5"/>
<dbReference type="InterPro" id="IPR050314">
    <property type="entry name" value="Glycosyl_Hydrlase_18"/>
</dbReference>